<dbReference type="Proteomes" id="UP000307602">
    <property type="component" value="Unassembled WGS sequence"/>
</dbReference>
<organism evidence="1 2">
    <name type="scientific">Flavivirga rizhaonensis</name>
    <dbReference type="NCBI Taxonomy" id="2559571"/>
    <lineage>
        <taxon>Bacteria</taxon>
        <taxon>Pseudomonadati</taxon>
        <taxon>Bacteroidota</taxon>
        <taxon>Flavobacteriia</taxon>
        <taxon>Flavobacteriales</taxon>
        <taxon>Flavobacteriaceae</taxon>
        <taxon>Flavivirga</taxon>
    </lineage>
</organism>
<gene>
    <name evidence="1" type="ORF">EM932_03565</name>
</gene>
<accession>A0A4S1E0Z7</accession>
<comment type="caution">
    <text evidence="1">The sequence shown here is derived from an EMBL/GenBank/DDBJ whole genome shotgun (WGS) entry which is preliminary data.</text>
</comment>
<evidence type="ECO:0000313" key="2">
    <source>
        <dbReference type="Proteomes" id="UP000307602"/>
    </source>
</evidence>
<dbReference type="OrthoDB" id="1191002at2"/>
<keyword evidence="2" id="KW-1185">Reference proteome</keyword>
<proteinExistence type="predicted"/>
<protein>
    <recommendedName>
        <fullName evidence="3">TonB C-terminal domain-containing protein</fullName>
    </recommendedName>
</protein>
<dbReference type="PROSITE" id="PS51257">
    <property type="entry name" value="PROKAR_LIPOPROTEIN"/>
    <property type="match status" value="1"/>
</dbReference>
<reference evidence="1 2" key="1">
    <citation type="submission" date="2019-04" db="EMBL/GenBank/DDBJ databases">
        <authorList>
            <person name="Liu A."/>
        </authorList>
    </citation>
    <scope>NUCLEOTIDE SEQUENCE [LARGE SCALE GENOMIC DNA]</scope>
    <source>
        <strain evidence="1 2">RZ03</strain>
    </source>
</reference>
<dbReference type="AlphaFoldDB" id="A0A4S1E0Z7"/>
<sequence>MKQICVFLVIILLTSCEYFNVKKTSSEAILNEELQTFNWNEVDKYPTFSLCDSLSNKQEKKQCFTSILTGHIFKYLQDEIIVVTQDVNDTIDLKLQISDTGGITLLETKIDSLTIQEIPNIDVLLANSLNTLPKIFPGIKRGQQVTTEFILPIIISAR</sequence>
<dbReference type="EMBL" id="SRSO01000003">
    <property type="protein sequence ID" value="TGV04227.1"/>
    <property type="molecule type" value="Genomic_DNA"/>
</dbReference>
<name>A0A4S1E0Z7_9FLAO</name>
<evidence type="ECO:0008006" key="3">
    <source>
        <dbReference type="Google" id="ProtNLM"/>
    </source>
</evidence>
<evidence type="ECO:0000313" key="1">
    <source>
        <dbReference type="EMBL" id="TGV04227.1"/>
    </source>
</evidence>